<keyword evidence="8" id="KW-1185">Reference proteome</keyword>
<dbReference type="PANTHER" id="PTHR43525">
    <property type="entry name" value="PROTEIN MALY"/>
    <property type="match status" value="1"/>
</dbReference>
<protein>
    <recommendedName>
        <fullName evidence="2">cysteine-S-conjugate beta-lyase</fullName>
        <ecNumber evidence="2">4.4.1.13</ecNumber>
    </recommendedName>
</protein>
<evidence type="ECO:0000256" key="2">
    <source>
        <dbReference type="ARBA" id="ARBA00012224"/>
    </source>
</evidence>
<gene>
    <name evidence="7" type="ORF">BKA16_002027</name>
</gene>
<evidence type="ECO:0000256" key="1">
    <source>
        <dbReference type="ARBA" id="ARBA00001933"/>
    </source>
</evidence>
<dbReference type="EC" id="4.4.1.13" evidence="2"/>
<accession>A0A840ERK9</accession>
<dbReference type="InterPro" id="IPR015424">
    <property type="entry name" value="PyrdxlP-dep_Trfase"/>
</dbReference>
<dbReference type="AlphaFoldDB" id="A0A840ERK9"/>
<dbReference type="SUPFAM" id="SSF53383">
    <property type="entry name" value="PLP-dependent transferases"/>
    <property type="match status" value="1"/>
</dbReference>
<dbReference type="GO" id="GO:0030170">
    <property type="term" value="F:pyridoxal phosphate binding"/>
    <property type="evidence" value="ECO:0007669"/>
    <property type="project" value="InterPro"/>
</dbReference>
<dbReference type="InterPro" id="IPR015422">
    <property type="entry name" value="PyrdxlP-dep_Trfase_small"/>
</dbReference>
<evidence type="ECO:0000256" key="4">
    <source>
        <dbReference type="ARBA" id="ARBA00023239"/>
    </source>
</evidence>
<sequence length="395" mass="42060">MVTVDNPLEQLTVDDLRRRTSMKWRAYPPDVLPLWVAEMDVMPAAPITAALRSALDRGDTGYPSGARDYARALAGFAQRRWGWDGIDVDTAQLVPDVMMGIVEVLKLVTDPGDAVVVNTPVYPPFFAFTEHADRRVIGARLSSTGRIDLASLETAFSRARTTGGRPAFLLANPHNPTGAVHTVDELTAVAALAREYGVRVVADEIHAPLVLDGARFTPYLSLDDTAVAVTSASKAWNLPGVKAALAVPGAAAVDDLRRMPEEVSHGPSHLGVLAHTVAYSDGEDWLDALLVGLASNRELVARLMIEHLPAVGYQPPEGTYLAWLDCRPLGFDDAAEPGAVGDLAGPAKAFLDQCRVALSSGHVFGDGGGGHVRVNLATSQAILTEAFTRMAAVHP</sequence>
<comment type="cofactor">
    <cofactor evidence="1">
        <name>pyridoxal 5'-phosphate</name>
        <dbReference type="ChEBI" id="CHEBI:597326"/>
    </cofactor>
</comment>
<keyword evidence="3" id="KW-0663">Pyridoxal phosphate</keyword>
<evidence type="ECO:0000256" key="3">
    <source>
        <dbReference type="ARBA" id="ARBA00022898"/>
    </source>
</evidence>
<evidence type="ECO:0000259" key="6">
    <source>
        <dbReference type="Pfam" id="PF00155"/>
    </source>
</evidence>
<dbReference type="EMBL" id="JACIFP010000001">
    <property type="protein sequence ID" value="MBB4135475.1"/>
    <property type="molecule type" value="Genomic_DNA"/>
</dbReference>
<dbReference type="Pfam" id="PF00155">
    <property type="entry name" value="Aminotran_1_2"/>
    <property type="match status" value="1"/>
</dbReference>
<dbReference type="CDD" id="cd00609">
    <property type="entry name" value="AAT_like"/>
    <property type="match status" value="1"/>
</dbReference>
<name>A0A840ERK9_9ACTN</name>
<keyword evidence="4 7" id="KW-0456">Lyase</keyword>
<comment type="similarity">
    <text evidence="5">Belongs to the class-II pyridoxal-phosphate-dependent aminotransferase family. MalY/PatB cystathionine beta-lyase subfamily.</text>
</comment>
<feature type="domain" description="Aminotransferase class I/classII large" evidence="6">
    <location>
        <begin position="57"/>
        <end position="387"/>
    </location>
</feature>
<dbReference type="Gene3D" id="3.40.640.10">
    <property type="entry name" value="Type I PLP-dependent aspartate aminotransferase-like (Major domain)"/>
    <property type="match status" value="1"/>
</dbReference>
<organism evidence="7 8">
    <name type="scientific">Gordonia humi</name>
    <dbReference type="NCBI Taxonomy" id="686429"/>
    <lineage>
        <taxon>Bacteria</taxon>
        <taxon>Bacillati</taxon>
        <taxon>Actinomycetota</taxon>
        <taxon>Actinomycetes</taxon>
        <taxon>Mycobacteriales</taxon>
        <taxon>Gordoniaceae</taxon>
        <taxon>Gordonia</taxon>
    </lineage>
</organism>
<dbReference type="InterPro" id="IPR051798">
    <property type="entry name" value="Class-II_PLP-Dep_Aminotrans"/>
</dbReference>
<dbReference type="Gene3D" id="3.90.1150.10">
    <property type="entry name" value="Aspartate Aminotransferase, domain 1"/>
    <property type="match status" value="1"/>
</dbReference>
<dbReference type="InterPro" id="IPR015421">
    <property type="entry name" value="PyrdxlP-dep_Trfase_major"/>
</dbReference>
<dbReference type="Proteomes" id="UP000551501">
    <property type="component" value="Unassembled WGS sequence"/>
</dbReference>
<evidence type="ECO:0000313" key="7">
    <source>
        <dbReference type="EMBL" id="MBB4135475.1"/>
    </source>
</evidence>
<evidence type="ECO:0000313" key="8">
    <source>
        <dbReference type="Proteomes" id="UP000551501"/>
    </source>
</evidence>
<evidence type="ECO:0000256" key="5">
    <source>
        <dbReference type="ARBA" id="ARBA00037974"/>
    </source>
</evidence>
<dbReference type="GO" id="GO:0047804">
    <property type="term" value="F:cysteine-S-conjugate beta-lyase activity"/>
    <property type="evidence" value="ECO:0007669"/>
    <property type="project" value="UniProtKB-EC"/>
</dbReference>
<dbReference type="InterPro" id="IPR004839">
    <property type="entry name" value="Aminotransferase_I/II_large"/>
</dbReference>
<dbReference type="RefSeq" id="WP_183370517.1">
    <property type="nucleotide sequence ID" value="NZ_BAABHL010000065.1"/>
</dbReference>
<dbReference type="PANTHER" id="PTHR43525:SF2">
    <property type="entry name" value="CYSTATHIONINE BETA-LYASE-RELATED"/>
    <property type="match status" value="1"/>
</dbReference>
<comment type="caution">
    <text evidence="7">The sequence shown here is derived from an EMBL/GenBank/DDBJ whole genome shotgun (WGS) entry which is preliminary data.</text>
</comment>
<proteinExistence type="inferred from homology"/>
<reference evidence="7 8" key="1">
    <citation type="submission" date="2020-08" db="EMBL/GenBank/DDBJ databases">
        <title>Sequencing the genomes of 1000 actinobacteria strains.</title>
        <authorList>
            <person name="Klenk H.-P."/>
        </authorList>
    </citation>
    <scope>NUCLEOTIDE SEQUENCE [LARGE SCALE GENOMIC DNA]</scope>
    <source>
        <strain evidence="7 8">DSM 45298</strain>
    </source>
</reference>